<proteinExistence type="inferred from homology"/>
<name>A0A1G2BWD5_9BACT</name>
<dbReference type="GO" id="GO:0070929">
    <property type="term" value="P:trans-translation"/>
    <property type="evidence" value="ECO:0007669"/>
    <property type="project" value="UniProtKB-UniRule"/>
</dbReference>
<dbReference type="Pfam" id="PF01668">
    <property type="entry name" value="SmpB"/>
    <property type="match status" value="1"/>
</dbReference>
<dbReference type="STRING" id="1798553.A3H70_04250"/>
<dbReference type="CDD" id="cd09294">
    <property type="entry name" value="SmpB"/>
    <property type="match status" value="1"/>
</dbReference>
<organism evidence="4 5">
    <name type="scientific">Candidatus Komeilibacteria bacterium RIFCSPLOWO2_02_FULL_48_11</name>
    <dbReference type="NCBI Taxonomy" id="1798553"/>
    <lineage>
        <taxon>Bacteria</taxon>
        <taxon>Candidatus Komeiliibacteriota</taxon>
    </lineage>
</organism>
<evidence type="ECO:0000313" key="5">
    <source>
        <dbReference type="Proteomes" id="UP000178109"/>
    </source>
</evidence>
<comment type="function">
    <text evidence="3">Required for rescue of stalled ribosomes mediated by trans-translation. Binds to transfer-messenger RNA (tmRNA), required for stable association of tmRNA with ribosomes. tmRNA and SmpB together mimic tRNA shape, replacing the anticodon stem-loop with SmpB. tmRNA is encoded by the ssrA gene; the 2 termini fold to resemble tRNA(Ala) and it encodes a 'tag peptide', a short internal open reading frame. During trans-translation Ala-aminoacylated tmRNA acts like a tRNA, entering the A-site of stalled ribosomes, displacing the stalled mRNA. The ribosome then switches to translate the ORF on the tmRNA; the nascent peptide is terminated with the 'tag peptide' encoded by the tmRNA and targeted for degradation. The ribosome is freed to recommence translation, which seems to be the essential function of trans-translation.</text>
</comment>
<comment type="caution">
    <text evidence="4">The sequence shown here is derived from an EMBL/GenBank/DDBJ whole genome shotgun (WGS) entry which is preliminary data.</text>
</comment>
<dbReference type="InterPro" id="IPR000037">
    <property type="entry name" value="SsrA-bd_prot"/>
</dbReference>
<evidence type="ECO:0000256" key="3">
    <source>
        <dbReference type="HAMAP-Rule" id="MF_00023"/>
    </source>
</evidence>
<dbReference type="NCBIfam" id="TIGR00086">
    <property type="entry name" value="smpB"/>
    <property type="match status" value="1"/>
</dbReference>
<dbReference type="EMBL" id="MHKO01000018">
    <property type="protein sequence ID" value="OGY92640.1"/>
    <property type="molecule type" value="Genomic_DNA"/>
</dbReference>
<protein>
    <recommendedName>
        <fullName evidence="3">SsrA-binding protein</fullName>
    </recommendedName>
    <alternativeName>
        <fullName evidence="3">Small protein B</fullName>
    </alternativeName>
</protein>
<comment type="similarity">
    <text evidence="3">Belongs to the SmpB family.</text>
</comment>
<dbReference type="SUPFAM" id="SSF74982">
    <property type="entry name" value="Small protein B (SmpB)"/>
    <property type="match status" value="1"/>
</dbReference>
<evidence type="ECO:0000256" key="1">
    <source>
        <dbReference type="ARBA" id="ARBA00022490"/>
    </source>
</evidence>
<dbReference type="GO" id="GO:0005829">
    <property type="term" value="C:cytosol"/>
    <property type="evidence" value="ECO:0007669"/>
    <property type="project" value="TreeGrafter"/>
</dbReference>
<dbReference type="AlphaFoldDB" id="A0A1G2BWD5"/>
<keyword evidence="2 3" id="KW-0694">RNA-binding</keyword>
<dbReference type="PANTHER" id="PTHR30308:SF2">
    <property type="entry name" value="SSRA-BINDING PROTEIN"/>
    <property type="match status" value="1"/>
</dbReference>
<dbReference type="HAMAP" id="MF_00023">
    <property type="entry name" value="SmpB"/>
    <property type="match status" value="1"/>
</dbReference>
<dbReference type="InterPro" id="IPR023620">
    <property type="entry name" value="SmpB"/>
</dbReference>
<keyword evidence="1 3" id="KW-0963">Cytoplasm</keyword>
<dbReference type="PANTHER" id="PTHR30308">
    <property type="entry name" value="TMRNA-BINDING COMPONENT OF TRANS-TRANSLATION TAGGING COMPLEX"/>
    <property type="match status" value="1"/>
</dbReference>
<dbReference type="GO" id="GO:0003723">
    <property type="term" value="F:RNA binding"/>
    <property type="evidence" value="ECO:0007669"/>
    <property type="project" value="UniProtKB-UniRule"/>
</dbReference>
<dbReference type="NCBIfam" id="NF003843">
    <property type="entry name" value="PRK05422.1"/>
    <property type="match status" value="1"/>
</dbReference>
<sequence length="148" mass="16800">MSVLAINKPARHDYDIIESYKAGIKLTGDEVKSCKSGQINLKGSYAVINAKGIPYLIGCQIAPYKQSSRVKPHEPLRSRQLLLRQKETASLIGALKEKRLTLIPLAFHNQRGLIKVELGLGRGKKQFEKREAIKKRDVEREIGRRLRR</sequence>
<evidence type="ECO:0000256" key="2">
    <source>
        <dbReference type="ARBA" id="ARBA00022884"/>
    </source>
</evidence>
<dbReference type="GO" id="GO:0070930">
    <property type="term" value="P:trans-translation-dependent protein tagging"/>
    <property type="evidence" value="ECO:0007669"/>
    <property type="project" value="TreeGrafter"/>
</dbReference>
<accession>A0A1G2BWD5</accession>
<gene>
    <name evidence="3" type="primary">smpB</name>
    <name evidence="4" type="ORF">A3H70_04250</name>
</gene>
<reference evidence="4 5" key="1">
    <citation type="journal article" date="2016" name="Nat. Commun.">
        <title>Thousands of microbial genomes shed light on interconnected biogeochemical processes in an aquifer system.</title>
        <authorList>
            <person name="Anantharaman K."/>
            <person name="Brown C.T."/>
            <person name="Hug L.A."/>
            <person name="Sharon I."/>
            <person name="Castelle C.J."/>
            <person name="Probst A.J."/>
            <person name="Thomas B.C."/>
            <person name="Singh A."/>
            <person name="Wilkins M.J."/>
            <person name="Karaoz U."/>
            <person name="Brodie E.L."/>
            <person name="Williams K.H."/>
            <person name="Hubbard S.S."/>
            <person name="Banfield J.F."/>
        </authorList>
    </citation>
    <scope>NUCLEOTIDE SEQUENCE [LARGE SCALE GENOMIC DNA]</scope>
</reference>
<comment type="subcellular location">
    <subcellularLocation>
        <location evidence="3">Cytoplasm</location>
    </subcellularLocation>
    <text evidence="3">The tmRNA-SmpB complex associates with stalled 70S ribosomes.</text>
</comment>
<dbReference type="Gene3D" id="2.40.280.10">
    <property type="match status" value="1"/>
</dbReference>
<evidence type="ECO:0000313" key="4">
    <source>
        <dbReference type="EMBL" id="OGY92640.1"/>
    </source>
</evidence>
<dbReference type="Proteomes" id="UP000178109">
    <property type="component" value="Unassembled WGS sequence"/>
</dbReference>